<proteinExistence type="predicted"/>
<feature type="transmembrane region" description="Helical" evidence="2">
    <location>
        <begin position="335"/>
        <end position="354"/>
    </location>
</feature>
<keyword evidence="2" id="KW-0812">Transmembrane</keyword>
<evidence type="ECO:0000256" key="1">
    <source>
        <dbReference type="SAM" id="MobiDB-lite"/>
    </source>
</evidence>
<feature type="transmembrane region" description="Helical" evidence="2">
    <location>
        <begin position="125"/>
        <end position="146"/>
    </location>
</feature>
<organism evidence="3 4">
    <name type="scientific">Sphaerisporangium corydalis</name>
    <dbReference type="NCBI Taxonomy" id="1441875"/>
    <lineage>
        <taxon>Bacteria</taxon>
        <taxon>Bacillati</taxon>
        <taxon>Actinomycetota</taxon>
        <taxon>Actinomycetes</taxon>
        <taxon>Streptosporangiales</taxon>
        <taxon>Streptosporangiaceae</taxon>
        <taxon>Sphaerisporangium</taxon>
    </lineage>
</organism>
<dbReference type="EMBL" id="JBHSFN010000003">
    <property type="protein sequence ID" value="MFC4585600.1"/>
    <property type="molecule type" value="Genomic_DNA"/>
</dbReference>
<comment type="caution">
    <text evidence="3">The sequence shown here is derived from an EMBL/GenBank/DDBJ whole genome shotgun (WGS) entry which is preliminary data.</text>
</comment>
<dbReference type="RefSeq" id="WP_262848271.1">
    <property type="nucleotide sequence ID" value="NZ_JANZYP010000072.1"/>
</dbReference>
<dbReference type="Proteomes" id="UP001595891">
    <property type="component" value="Unassembled WGS sequence"/>
</dbReference>
<feature type="transmembrane region" description="Helical" evidence="2">
    <location>
        <begin position="29"/>
        <end position="51"/>
    </location>
</feature>
<evidence type="ECO:0000313" key="4">
    <source>
        <dbReference type="Proteomes" id="UP001595891"/>
    </source>
</evidence>
<gene>
    <name evidence="3" type="ORF">ACFO8L_05930</name>
</gene>
<name>A0ABV9E7X0_9ACTN</name>
<evidence type="ECO:0008006" key="5">
    <source>
        <dbReference type="Google" id="ProtNLM"/>
    </source>
</evidence>
<feature type="transmembrane region" description="Helical" evidence="2">
    <location>
        <begin position="308"/>
        <end position="326"/>
    </location>
</feature>
<feature type="transmembrane region" description="Helical" evidence="2">
    <location>
        <begin position="100"/>
        <end position="118"/>
    </location>
</feature>
<keyword evidence="4" id="KW-1185">Reference proteome</keyword>
<keyword evidence="2" id="KW-0472">Membrane</keyword>
<feature type="transmembrane region" description="Helical" evidence="2">
    <location>
        <begin position="152"/>
        <end position="170"/>
    </location>
</feature>
<protein>
    <recommendedName>
        <fullName evidence="5">Glycosyltransferase RgtA/B/C/D-like domain-containing protein</fullName>
    </recommendedName>
</protein>
<evidence type="ECO:0000313" key="3">
    <source>
        <dbReference type="EMBL" id="MFC4585600.1"/>
    </source>
</evidence>
<reference evidence="4" key="1">
    <citation type="journal article" date="2019" name="Int. J. Syst. Evol. Microbiol.">
        <title>The Global Catalogue of Microorganisms (GCM) 10K type strain sequencing project: providing services to taxonomists for standard genome sequencing and annotation.</title>
        <authorList>
            <consortium name="The Broad Institute Genomics Platform"/>
            <consortium name="The Broad Institute Genome Sequencing Center for Infectious Disease"/>
            <person name="Wu L."/>
            <person name="Ma J."/>
        </authorList>
    </citation>
    <scope>NUCLEOTIDE SEQUENCE [LARGE SCALE GENOMIC DNA]</scope>
    <source>
        <strain evidence="4">CCUG 49560</strain>
    </source>
</reference>
<feature type="transmembrane region" description="Helical" evidence="2">
    <location>
        <begin position="235"/>
        <end position="254"/>
    </location>
</feature>
<keyword evidence="2" id="KW-1133">Transmembrane helix</keyword>
<feature type="region of interest" description="Disordered" evidence="1">
    <location>
        <begin position="1"/>
        <end position="22"/>
    </location>
</feature>
<sequence>MTVAGRRGTKPGTSAPPGRPVSRALRHPAAPLALAALLFGAAQLAFVGPGLRWGWDELVYLSQVNPGLPDAVFTAPRARGITWLAAPAALLSASPPVVRGWMTALSSAGLFLAYLPWLRVLTHRGAPAVVALAALLSGGLWVAQFYGGAVMPNLYVAHASVAATAFLLLALRGPSRGALAGLASSVAAVALLRPGDAAWLVLPLLLACFAARPVPREQPDPRVRREAAARVRPGAAAVLALAGGVAAGLAPWVAEAVTRYGGVHNRVREASELQGRLRPTWGVVHEFAALNGPLLCRPCAAGAVRPLLVMWWPALPVAAAAGLLAARPLGAARPYGLACAVGAGLSAQYLFLVGYGAPRFLLPAYLLLALPVALLLVRLASLGLLPAALAVAVAAGHLATQHVVLGHRVERSHAGRAAERDVAGTLTGSGLRGPCAVGGPAATLPIAYEAGCAFHRVRRRAGSSFGGVAYLTHAREPATAGWAERRLRTADGRVWYLWLPASR</sequence>
<accession>A0ABV9E7X0</accession>
<evidence type="ECO:0000256" key="2">
    <source>
        <dbReference type="SAM" id="Phobius"/>
    </source>
</evidence>